<dbReference type="InterPro" id="IPR000835">
    <property type="entry name" value="HTH_MarR-typ"/>
</dbReference>
<accession>A0ABS4TDG2</accession>
<gene>
    <name evidence="2" type="ORF">JOF56_002399</name>
</gene>
<dbReference type="PANTHER" id="PTHR33164:SF57">
    <property type="entry name" value="MARR-FAMILY TRANSCRIPTIONAL REGULATOR"/>
    <property type="match status" value="1"/>
</dbReference>
<evidence type="ECO:0000313" key="3">
    <source>
        <dbReference type="Proteomes" id="UP001519332"/>
    </source>
</evidence>
<dbReference type="InterPro" id="IPR036388">
    <property type="entry name" value="WH-like_DNA-bd_sf"/>
</dbReference>
<dbReference type="GO" id="GO:0003677">
    <property type="term" value="F:DNA binding"/>
    <property type="evidence" value="ECO:0007669"/>
    <property type="project" value="UniProtKB-KW"/>
</dbReference>
<dbReference type="Proteomes" id="UP001519332">
    <property type="component" value="Unassembled WGS sequence"/>
</dbReference>
<dbReference type="SUPFAM" id="SSF46785">
    <property type="entry name" value="Winged helix' DNA-binding domain"/>
    <property type="match status" value="1"/>
</dbReference>
<sequence>MKPTADDYIGLLRQIRALMEIQHAATMRNWERSQLQPGAGKLLAELSYGGEARISDLAERRFVDTSVVSRQAAQLEKLGLIERRRAPGDARVALLRITPEGEKVLEQWRERQVEMLAAAVQDWDAADVAIASGYLDQLNNGLRAALSG</sequence>
<dbReference type="InterPro" id="IPR036390">
    <property type="entry name" value="WH_DNA-bd_sf"/>
</dbReference>
<dbReference type="Pfam" id="PF12802">
    <property type="entry name" value="MarR_2"/>
    <property type="match status" value="1"/>
</dbReference>
<dbReference type="PANTHER" id="PTHR33164">
    <property type="entry name" value="TRANSCRIPTIONAL REGULATOR, MARR FAMILY"/>
    <property type="match status" value="1"/>
</dbReference>
<comment type="caution">
    <text evidence="2">The sequence shown here is derived from an EMBL/GenBank/DDBJ whole genome shotgun (WGS) entry which is preliminary data.</text>
</comment>
<keyword evidence="3" id="KW-1185">Reference proteome</keyword>
<dbReference type="EMBL" id="JAGINW010000001">
    <property type="protein sequence ID" value="MBP2322014.1"/>
    <property type="molecule type" value="Genomic_DNA"/>
</dbReference>
<protein>
    <submittedName>
        <fullName evidence="2">DNA-binding MarR family transcriptional regulator</fullName>
    </submittedName>
</protein>
<dbReference type="RefSeq" id="WP_209637226.1">
    <property type="nucleotide sequence ID" value="NZ_JAGINW010000001.1"/>
</dbReference>
<dbReference type="Gene3D" id="1.10.10.10">
    <property type="entry name" value="Winged helix-like DNA-binding domain superfamily/Winged helix DNA-binding domain"/>
    <property type="match status" value="1"/>
</dbReference>
<dbReference type="InterPro" id="IPR039422">
    <property type="entry name" value="MarR/SlyA-like"/>
</dbReference>
<feature type="domain" description="HTH marR-type" evidence="1">
    <location>
        <begin position="5"/>
        <end position="140"/>
    </location>
</feature>
<dbReference type="SMART" id="SM00347">
    <property type="entry name" value="HTH_MARR"/>
    <property type="match status" value="1"/>
</dbReference>
<evidence type="ECO:0000259" key="1">
    <source>
        <dbReference type="PROSITE" id="PS50995"/>
    </source>
</evidence>
<dbReference type="PROSITE" id="PS50995">
    <property type="entry name" value="HTH_MARR_2"/>
    <property type="match status" value="1"/>
</dbReference>
<keyword evidence="2" id="KW-0238">DNA-binding</keyword>
<reference evidence="2 3" key="1">
    <citation type="submission" date="2021-03" db="EMBL/GenBank/DDBJ databases">
        <title>Sequencing the genomes of 1000 actinobacteria strains.</title>
        <authorList>
            <person name="Klenk H.-P."/>
        </authorList>
    </citation>
    <scope>NUCLEOTIDE SEQUENCE [LARGE SCALE GENOMIC DNA]</scope>
    <source>
        <strain evidence="2 3">DSM 46670</strain>
    </source>
</reference>
<evidence type="ECO:0000313" key="2">
    <source>
        <dbReference type="EMBL" id="MBP2322014.1"/>
    </source>
</evidence>
<organism evidence="2 3">
    <name type="scientific">Kibdelosporangium banguiense</name>
    <dbReference type="NCBI Taxonomy" id="1365924"/>
    <lineage>
        <taxon>Bacteria</taxon>
        <taxon>Bacillati</taxon>
        <taxon>Actinomycetota</taxon>
        <taxon>Actinomycetes</taxon>
        <taxon>Pseudonocardiales</taxon>
        <taxon>Pseudonocardiaceae</taxon>
        <taxon>Kibdelosporangium</taxon>
    </lineage>
</organism>
<proteinExistence type="predicted"/>
<name>A0ABS4TDG2_9PSEU</name>